<evidence type="ECO:0000313" key="2">
    <source>
        <dbReference type="Proteomes" id="UP000786662"/>
    </source>
</evidence>
<dbReference type="AlphaFoldDB" id="A0A9D6DMW3"/>
<evidence type="ECO:0000313" key="1">
    <source>
        <dbReference type="EMBL" id="MBI2052120.1"/>
    </source>
</evidence>
<dbReference type="EMBL" id="JACOYY010000014">
    <property type="protein sequence ID" value="MBI2052120.1"/>
    <property type="molecule type" value="Genomic_DNA"/>
</dbReference>
<reference evidence="1" key="1">
    <citation type="submission" date="2020-07" db="EMBL/GenBank/DDBJ databases">
        <title>Huge and variable diversity of episymbiotic CPR bacteria and DPANN archaea in groundwater ecosystems.</title>
        <authorList>
            <person name="He C.Y."/>
            <person name="Keren R."/>
            <person name="Whittaker M."/>
            <person name="Farag I.F."/>
            <person name="Doudna J."/>
            <person name="Cate J.H.D."/>
            <person name="Banfield J.F."/>
        </authorList>
    </citation>
    <scope>NUCLEOTIDE SEQUENCE</scope>
    <source>
        <strain evidence="1">NC_groundwater_191_Ag_S-0.1um_45_8</strain>
    </source>
</reference>
<comment type="caution">
    <text evidence="1">The sequence shown here is derived from an EMBL/GenBank/DDBJ whole genome shotgun (WGS) entry which is preliminary data.</text>
</comment>
<organism evidence="1 2">
    <name type="scientific">Candidatus Sungiibacteriota bacterium</name>
    <dbReference type="NCBI Taxonomy" id="2750080"/>
    <lineage>
        <taxon>Bacteria</taxon>
        <taxon>Candidatus Sungiibacteriota</taxon>
    </lineage>
</organism>
<sequence>MTDAKVTVTASNKTLTGWQFTVNIRIKDLDKGTSEEYSLQIQLDETDYVRLTARQINPEELIVKSVNFLLRRESARNILKSFNITKILQLLIPNDNCDLLIAPKTLFPVRVQVQIGL</sequence>
<name>A0A9D6DMW3_9BACT</name>
<gene>
    <name evidence="1" type="ORF">HYT38_00375</name>
</gene>
<dbReference type="Proteomes" id="UP000786662">
    <property type="component" value="Unassembled WGS sequence"/>
</dbReference>
<accession>A0A9D6DMW3</accession>
<proteinExistence type="predicted"/>
<protein>
    <submittedName>
        <fullName evidence="1">Uncharacterized protein</fullName>
    </submittedName>
</protein>